<dbReference type="AlphaFoldDB" id="A0AAD5Y5D2"/>
<gene>
    <name evidence="1" type="ORF">HK103_005223</name>
</gene>
<name>A0AAD5Y5D2_9FUNG</name>
<dbReference type="EMBL" id="JADGKB010000047">
    <property type="protein sequence ID" value="KAJ3256728.1"/>
    <property type="molecule type" value="Genomic_DNA"/>
</dbReference>
<organism evidence="1 2">
    <name type="scientific">Boothiomyces macroporosus</name>
    <dbReference type="NCBI Taxonomy" id="261099"/>
    <lineage>
        <taxon>Eukaryota</taxon>
        <taxon>Fungi</taxon>
        <taxon>Fungi incertae sedis</taxon>
        <taxon>Chytridiomycota</taxon>
        <taxon>Chytridiomycota incertae sedis</taxon>
        <taxon>Chytridiomycetes</taxon>
        <taxon>Rhizophydiales</taxon>
        <taxon>Terramycetaceae</taxon>
        <taxon>Boothiomyces</taxon>
    </lineage>
</organism>
<dbReference type="Proteomes" id="UP001210925">
    <property type="component" value="Unassembled WGS sequence"/>
</dbReference>
<reference evidence="1" key="1">
    <citation type="submission" date="2020-05" db="EMBL/GenBank/DDBJ databases">
        <title>Phylogenomic resolution of chytrid fungi.</title>
        <authorList>
            <person name="Stajich J.E."/>
            <person name="Amses K."/>
            <person name="Simmons R."/>
            <person name="Seto K."/>
            <person name="Myers J."/>
            <person name="Bonds A."/>
            <person name="Quandt C.A."/>
            <person name="Barry K."/>
            <person name="Liu P."/>
            <person name="Grigoriev I."/>
            <person name="Longcore J.E."/>
            <person name="James T.Y."/>
        </authorList>
    </citation>
    <scope>NUCLEOTIDE SEQUENCE</scope>
    <source>
        <strain evidence="1">PLAUS21</strain>
    </source>
</reference>
<accession>A0AAD5Y5D2</accession>
<proteinExistence type="predicted"/>
<evidence type="ECO:0000313" key="2">
    <source>
        <dbReference type="Proteomes" id="UP001210925"/>
    </source>
</evidence>
<protein>
    <submittedName>
        <fullName evidence="1">Uncharacterized protein</fullName>
    </submittedName>
</protein>
<comment type="caution">
    <text evidence="1">The sequence shown here is derived from an EMBL/GenBank/DDBJ whole genome shotgun (WGS) entry which is preliminary data.</text>
</comment>
<evidence type="ECO:0000313" key="1">
    <source>
        <dbReference type="EMBL" id="KAJ3256728.1"/>
    </source>
</evidence>
<sequence length="152" mass="16774">MKLTTILASGPPADHLASGTAICQQQKAAILVHVPKTAKFHSATVYLGTELLKENHNVTFSVCPSLHKPCLETASFALPSIKRIEATWESTKFSTLEKGFVWFVVEGNSPTFDHSFTWFDAASFNHTTAYNDGKWTVEKNRVGASTIEFIVQ</sequence>
<keyword evidence="2" id="KW-1185">Reference proteome</keyword>